<dbReference type="PROSITE" id="PS51005">
    <property type="entry name" value="NAC"/>
    <property type="match status" value="1"/>
</dbReference>
<dbReference type="InterPro" id="IPR003441">
    <property type="entry name" value="NAC-dom"/>
</dbReference>
<dbReference type="Proteomes" id="UP000289340">
    <property type="component" value="Chromosome 7"/>
</dbReference>
<sequence length="453" mass="51020">MDDDIVGLGFRPTEEELVDFYLKHMLLGNDPRAHVIPVIDLCDVEPWDVPVMLAKSSSAIRFGDPYWFFFSPVDFKYSRSKRFNRTTKCGFWKATGKDRDIRTGDTNTVIGTKKTLVYYQGRVSCGVKSNWVIHEYHAVTFHESQRTFVLCCLIKKPGKATEGGTDALICDEGEPSRSMVSDYENQATAEGIPSATPWAENCFSPIQQSPTSIEQEGASFPNYAFNNAYFRNEDNVMQTPFETTKEDEFLNSILAGESIVINEENKHNFVHSSTQSESLRRVYLESSDTDAEVISKLDDNIVDISTAFTEYPNSDEYYSSKRFKSSHDTVYGDICFPSSNLEANQEKNEKVNLESIFPTPPQTEEYDLPSLQQSSIVVEQEPSPMLDDGGGGWNQMRGNGHLQALLHPIKQRAEESSGYHFMKEIGNQEQSISSGVIGKGCFIHLETPLVKRS</sequence>
<evidence type="ECO:0000256" key="3">
    <source>
        <dbReference type="ARBA" id="ARBA00023125"/>
    </source>
</evidence>
<dbReference type="GO" id="GO:0006355">
    <property type="term" value="P:regulation of DNA-templated transcription"/>
    <property type="evidence" value="ECO:0007669"/>
    <property type="project" value="InterPro"/>
</dbReference>
<keyword evidence="8" id="KW-1185">Reference proteome</keyword>
<dbReference type="InterPro" id="IPR036093">
    <property type="entry name" value="NAC_dom_sf"/>
</dbReference>
<dbReference type="SUPFAM" id="SSF101941">
    <property type="entry name" value="NAC domain"/>
    <property type="match status" value="1"/>
</dbReference>
<evidence type="ECO:0000256" key="5">
    <source>
        <dbReference type="ARBA" id="ARBA00023242"/>
    </source>
</evidence>
<dbReference type="GO" id="GO:0005634">
    <property type="term" value="C:nucleus"/>
    <property type="evidence" value="ECO:0007669"/>
    <property type="project" value="UniProtKB-SubCell"/>
</dbReference>
<organism evidence="7 8">
    <name type="scientific">Glycine soja</name>
    <name type="common">Wild soybean</name>
    <dbReference type="NCBI Taxonomy" id="3848"/>
    <lineage>
        <taxon>Eukaryota</taxon>
        <taxon>Viridiplantae</taxon>
        <taxon>Streptophyta</taxon>
        <taxon>Embryophyta</taxon>
        <taxon>Tracheophyta</taxon>
        <taxon>Spermatophyta</taxon>
        <taxon>Magnoliopsida</taxon>
        <taxon>eudicotyledons</taxon>
        <taxon>Gunneridae</taxon>
        <taxon>Pentapetalae</taxon>
        <taxon>rosids</taxon>
        <taxon>fabids</taxon>
        <taxon>Fabales</taxon>
        <taxon>Fabaceae</taxon>
        <taxon>Papilionoideae</taxon>
        <taxon>50 kb inversion clade</taxon>
        <taxon>NPAAA clade</taxon>
        <taxon>indigoferoid/millettioid clade</taxon>
        <taxon>Phaseoleae</taxon>
        <taxon>Glycine</taxon>
        <taxon>Glycine subgen. Soja</taxon>
    </lineage>
</organism>
<name>A0A445JSG1_GLYSO</name>
<keyword evidence="4" id="KW-0804">Transcription</keyword>
<dbReference type="EMBL" id="QZWG01000007">
    <property type="protein sequence ID" value="RZC01419.1"/>
    <property type="molecule type" value="Genomic_DNA"/>
</dbReference>
<gene>
    <name evidence="7" type="ORF">D0Y65_016917</name>
</gene>
<proteinExistence type="predicted"/>
<protein>
    <submittedName>
        <fullName evidence="7">NAC domain-containing protein 62 isoform B</fullName>
    </submittedName>
</protein>
<dbReference type="AlphaFoldDB" id="A0A445JSG1"/>
<comment type="subcellular location">
    <subcellularLocation>
        <location evidence="1">Nucleus</location>
    </subcellularLocation>
</comment>
<reference evidence="7 8" key="1">
    <citation type="submission" date="2018-09" db="EMBL/GenBank/DDBJ databases">
        <title>A high-quality reference genome of wild soybean provides a powerful tool to mine soybean genomes.</title>
        <authorList>
            <person name="Xie M."/>
            <person name="Chung C.Y.L."/>
            <person name="Li M.-W."/>
            <person name="Wong F.-L."/>
            <person name="Chan T.-F."/>
            <person name="Lam H.-M."/>
        </authorList>
    </citation>
    <scope>NUCLEOTIDE SEQUENCE [LARGE SCALE GENOMIC DNA]</scope>
    <source>
        <strain evidence="8">cv. W05</strain>
        <tissue evidence="7">Hypocotyl of etiolated seedlings</tissue>
    </source>
</reference>
<evidence type="ECO:0000313" key="8">
    <source>
        <dbReference type="Proteomes" id="UP000289340"/>
    </source>
</evidence>
<evidence type="ECO:0000259" key="6">
    <source>
        <dbReference type="PROSITE" id="PS51005"/>
    </source>
</evidence>
<evidence type="ECO:0000256" key="4">
    <source>
        <dbReference type="ARBA" id="ARBA00023163"/>
    </source>
</evidence>
<dbReference type="Gene3D" id="2.170.150.80">
    <property type="entry name" value="NAC domain"/>
    <property type="match status" value="1"/>
</dbReference>
<dbReference type="Pfam" id="PF02365">
    <property type="entry name" value="NAM"/>
    <property type="match status" value="1"/>
</dbReference>
<feature type="domain" description="NAC" evidence="6">
    <location>
        <begin position="4"/>
        <end position="156"/>
    </location>
</feature>
<comment type="caution">
    <text evidence="7">The sequence shown here is derived from an EMBL/GenBank/DDBJ whole genome shotgun (WGS) entry which is preliminary data.</text>
</comment>
<dbReference type="PANTHER" id="PTHR31989">
    <property type="entry name" value="NAC DOMAIN-CONTAINING PROTEIN 82-RELATED"/>
    <property type="match status" value="1"/>
</dbReference>
<evidence type="ECO:0000256" key="1">
    <source>
        <dbReference type="ARBA" id="ARBA00004123"/>
    </source>
</evidence>
<keyword evidence="5" id="KW-0539">Nucleus</keyword>
<dbReference type="GO" id="GO:0003677">
    <property type="term" value="F:DNA binding"/>
    <property type="evidence" value="ECO:0007669"/>
    <property type="project" value="UniProtKB-KW"/>
</dbReference>
<evidence type="ECO:0000256" key="2">
    <source>
        <dbReference type="ARBA" id="ARBA00023015"/>
    </source>
</evidence>
<evidence type="ECO:0000313" key="7">
    <source>
        <dbReference type="EMBL" id="RZC01419.1"/>
    </source>
</evidence>
<keyword evidence="2" id="KW-0805">Transcription regulation</keyword>
<accession>A0A445JSG1</accession>
<keyword evidence="3" id="KW-0238">DNA-binding</keyword>